<dbReference type="EMBL" id="FLQY01000060">
    <property type="protein sequence ID" value="SBT05400.1"/>
    <property type="molecule type" value="Genomic_DNA"/>
</dbReference>
<name>A0A1A8XJT6_9RHOO</name>
<evidence type="ECO:0000256" key="1">
    <source>
        <dbReference type="SAM" id="MobiDB-lite"/>
    </source>
</evidence>
<evidence type="ECO:0000313" key="3">
    <source>
        <dbReference type="Proteomes" id="UP000199600"/>
    </source>
</evidence>
<proteinExistence type="predicted"/>
<feature type="compositionally biased region" description="Low complexity" evidence="1">
    <location>
        <begin position="57"/>
        <end position="75"/>
    </location>
</feature>
<evidence type="ECO:0000313" key="2">
    <source>
        <dbReference type="EMBL" id="SBT05400.1"/>
    </source>
</evidence>
<organism evidence="2 3">
    <name type="scientific">Candidatus Propionivibrio aalborgensis</name>
    <dbReference type="NCBI Taxonomy" id="1860101"/>
    <lineage>
        <taxon>Bacteria</taxon>
        <taxon>Pseudomonadati</taxon>
        <taxon>Pseudomonadota</taxon>
        <taxon>Betaproteobacteria</taxon>
        <taxon>Rhodocyclales</taxon>
        <taxon>Rhodocyclaceae</taxon>
        <taxon>Propionivibrio</taxon>
    </lineage>
</organism>
<accession>A0A1A8XJT6</accession>
<dbReference type="AlphaFoldDB" id="A0A1A8XJT6"/>
<keyword evidence="3" id="KW-1185">Reference proteome</keyword>
<sequence>MPPFGTLPVEKLGLVNLYGNFSKFATHRPISADGGKWKRPLAGGAAKSKTAIHSENHFSSLNSSSTTSHSGSECQ</sequence>
<protein>
    <submittedName>
        <fullName evidence="2">Uncharacterized protein</fullName>
    </submittedName>
</protein>
<feature type="region of interest" description="Disordered" evidence="1">
    <location>
        <begin position="32"/>
        <end position="75"/>
    </location>
</feature>
<gene>
    <name evidence="2" type="ORF">PROAA_1520009</name>
</gene>
<reference evidence="2 3" key="1">
    <citation type="submission" date="2016-06" db="EMBL/GenBank/DDBJ databases">
        <authorList>
            <person name="Kjaerup R.B."/>
            <person name="Dalgaard T.S."/>
            <person name="Juul-Madsen H.R."/>
        </authorList>
    </citation>
    <scope>NUCLEOTIDE SEQUENCE [LARGE SCALE GENOMIC DNA]</scope>
    <source>
        <strain evidence="2">2</strain>
    </source>
</reference>
<dbReference type="Proteomes" id="UP000199600">
    <property type="component" value="Unassembled WGS sequence"/>
</dbReference>